<proteinExistence type="predicted"/>
<accession>A0A0P9P9L7</accession>
<evidence type="ECO:0000313" key="1">
    <source>
        <dbReference type="EMBL" id="KPX13561.1"/>
    </source>
</evidence>
<dbReference type="EMBL" id="LJQG01000309">
    <property type="protein sequence ID" value="KPX13561.1"/>
    <property type="molecule type" value="Genomic_DNA"/>
</dbReference>
<organism evidence="1 2">
    <name type="scientific">Pseudomonas amygdali pv. dendropanacis</name>
    <dbReference type="NCBI Taxonomy" id="235272"/>
    <lineage>
        <taxon>Bacteria</taxon>
        <taxon>Pseudomonadati</taxon>
        <taxon>Pseudomonadota</taxon>
        <taxon>Gammaproteobacteria</taxon>
        <taxon>Pseudomonadales</taxon>
        <taxon>Pseudomonadaceae</taxon>
        <taxon>Pseudomonas</taxon>
        <taxon>Pseudomonas amygdali</taxon>
    </lineage>
</organism>
<dbReference type="Proteomes" id="UP000050346">
    <property type="component" value="Unassembled WGS sequence"/>
</dbReference>
<name>A0A0P9P9L7_PSEA0</name>
<gene>
    <name evidence="1" type="ORF">ALO71_02641</name>
</gene>
<comment type="caution">
    <text evidence="1">The sequence shown here is derived from an EMBL/GenBank/DDBJ whole genome shotgun (WGS) entry which is preliminary data.</text>
</comment>
<dbReference type="AlphaFoldDB" id="A0A0P9P9L7"/>
<dbReference type="PATRIC" id="fig|235272.12.peg.3574"/>
<protein>
    <submittedName>
        <fullName evidence="1">Uncharacterized protein</fullName>
    </submittedName>
</protein>
<evidence type="ECO:0000313" key="2">
    <source>
        <dbReference type="Proteomes" id="UP000050346"/>
    </source>
</evidence>
<reference evidence="1 2" key="1">
    <citation type="submission" date="2015-09" db="EMBL/GenBank/DDBJ databases">
        <title>Genome announcement of multiple Pseudomonas syringae strains.</title>
        <authorList>
            <person name="Thakur S."/>
            <person name="Wang P.W."/>
            <person name="Gong Y."/>
            <person name="Weir B.S."/>
            <person name="Guttman D.S."/>
        </authorList>
    </citation>
    <scope>NUCLEOTIDE SEQUENCE [LARGE SCALE GENOMIC DNA]</scope>
    <source>
        <strain evidence="1 2">ICMP9150</strain>
    </source>
</reference>
<sequence length="45" mass="4853">MADYIQGSRGAWQTCLALMACLCLDALHPVNAEEADDMALALVEQ</sequence>